<dbReference type="GO" id="GO:0005886">
    <property type="term" value="C:plasma membrane"/>
    <property type="evidence" value="ECO:0007669"/>
    <property type="project" value="UniProtKB-SubCell"/>
</dbReference>
<evidence type="ECO:0000256" key="12">
    <source>
        <dbReference type="ARBA" id="ARBA00022781"/>
    </source>
</evidence>
<evidence type="ECO:0000256" key="16">
    <source>
        <dbReference type="ARBA" id="ARBA00023004"/>
    </source>
</evidence>
<feature type="binding site" description="covalent" evidence="21">
    <location>
        <position position="125"/>
    </location>
    <ligand>
        <name>heme c</name>
        <dbReference type="ChEBI" id="CHEBI:61717"/>
        <label>1</label>
    </ligand>
</feature>
<feature type="domain" description="Cytochrome c" evidence="23">
    <location>
        <begin position="203"/>
        <end position="284"/>
    </location>
</feature>
<dbReference type="GO" id="GO:1902600">
    <property type="term" value="P:proton transmembrane transport"/>
    <property type="evidence" value="ECO:0007669"/>
    <property type="project" value="UniProtKB-KW"/>
</dbReference>
<feature type="binding site" description="axial binding residue" evidence="20">
    <location>
        <position position="126"/>
    </location>
    <ligand>
        <name>heme c</name>
        <dbReference type="ChEBI" id="CHEBI:61717"/>
        <label>1</label>
    </ligand>
    <ligandPart>
        <name>Fe</name>
        <dbReference type="ChEBI" id="CHEBI:18248"/>
    </ligandPart>
</feature>
<proteinExistence type="inferred from homology"/>
<keyword evidence="14 22" id="KW-1133">Transmembrane helix</keyword>
<dbReference type="GO" id="GO:0009055">
    <property type="term" value="F:electron transfer activity"/>
    <property type="evidence" value="ECO:0007669"/>
    <property type="project" value="InterPro"/>
</dbReference>
<evidence type="ECO:0000256" key="3">
    <source>
        <dbReference type="ARBA" id="ARBA00006113"/>
    </source>
</evidence>
<evidence type="ECO:0000256" key="8">
    <source>
        <dbReference type="ARBA" id="ARBA00022660"/>
    </source>
</evidence>
<dbReference type="PIRSF" id="PIRSF000006">
    <property type="entry name" value="Cbb3-Cox_fixP"/>
    <property type="match status" value="1"/>
</dbReference>
<dbReference type="GO" id="GO:0006119">
    <property type="term" value="P:oxidative phosphorylation"/>
    <property type="evidence" value="ECO:0007669"/>
    <property type="project" value="UniProtKB-UniPathway"/>
</dbReference>
<dbReference type="InterPro" id="IPR004678">
    <property type="entry name" value="Cyt_c_oxidase_cbb3_su3"/>
</dbReference>
<dbReference type="Proteomes" id="UP000325255">
    <property type="component" value="Unassembled WGS sequence"/>
</dbReference>
<dbReference type="OrthoDB" id="9811281at2"/>
<keyword evidence="11" id="KW-0677">Repeat</keyword>
<evidence type="ECO:0000256" key="6">
    <source>
        <dbReference type="ARBA" id="ARBA00022519"/>
    </source>
</evidence>
<evidence type="ECO:0000256" key="13">
    <source>
        <dbReference type="ARBA" id="ARBA00022982"/>
    </source>
</evidence>
<keyword evidence="25" id="KW-1185">Reference proteome</keyword>
<comment type="pathway">
    <text evidence="2 19">Energy metabolism; oxidative phosphorylation.</text>
</comment>
<dbReference type="Gene3D" id="6.10.280.130">
    <property type="match status" value="1"/>
</dbReference>
<evidence type="ECO:0000256" key="4">
    <source>
        <dbReference type="ARBA" id="ARBA00022448"/>
    </source>
</evidence>
<keyword evidence="9 22" id="KW-0812">Transmembrane</keyword>
<dbReference type="NCBIfam" id="TIGR00782">
    <property type="entry name" value="ccoP"/>
    <property type="match status" value="1"/>
</dbReference>
<keyword evidence="15 19" id="KW-0560">Oxidoreductase</keyword>
<accession>A0A5M6J3F0</accession>
<dbReference type="PANTHER" id="PTHR33751:SF1">
    <property type="entry name" value="CBB3-TYPE CYTOCHROME C OXIDASE SUBUNIT FIXP"/>
    <property type="match status" value="1"/>
</dbReference>
<feature type="binding site" description="axial binding residue" evidence="20">
    <location>
        <position position="220"/>
    </location>
    <ligand>
        <name>heme c</name>
        <dbReference type="ChEBI" id="CHEBI:61717"/>
        <label>2</label>
    </ligand>
    <ligandPart>
        <name>Fe</name>
        <dbReference type="ChEBI" id="CHEBI:18248"/>
    </ligandPart>
</feature>
<evidence type="ECO:0000256" key="15">
    <source>
        <dbReference type="ARBA" id="ARBA00023002"/>
    </source>
</evidence>
<evidence type="ECO:0000259" key="23">
    <source>
        <dbReference type="PROSITE" id="PS51007"/>
    </source>
</evidence>
<keyword evidence="4 19" id="KW-0813">Transport</keyword>
<evidence type="ECO:0000256" key="7">
    <source>
        <dbReference type="ARBA" id="ARBA00022617"/>
    </source>
</evidence>
<feature type="binding site" description="axial binding residue" evidence="20">
    <location>
        <position position="261"/>
    </location>
    <ligand>
        <name>heme c</name>
        <dbReference type="ChEBI" id="CHEBI:61717"/>
        <label>1</label>
    </ligand>
    <ligandPart>
        <name>Fe</name>
        <dbReference type="ChEBI" id="CHEBI:18248"/>
    </ligandPart>
</feature>
<evidence type="ECO:0000256" key="20">
    <source>
        <dbReference type="PIRSR" id="PIRSR000006-1"/>
    </source>
</evidence>
<evidence type="ECO:0000256" key="2">
    <source>
        <dbReference type="ARBA" id="ARBA00004673"/>
    </source>
</evidence>
<evidence type="ECO:0000256" key="22">
    <source>
        <dbReference type="SAM" id="Phobius"/>
    </source>
</evidence>
<feature type="binding site" description="axial binding residue" evidence="20">
    <location>
        <position position="173"/>
    </location>
    <ligand>
        <name>heme c</name>
        <dbReference type="ChEBI" id="CHEBI:61717"/>
        <label>2</label>
    </ligand>
    <ligandPart>
        <name>Fe</name>
        <dbReference type="ChEBI" id="CHEBI:18248"/>
    </ligandPart>
</feature>
<comment type="cofactor">
    <cofactor evidence="19 21">
        <name>heme c</name>
        <dbReference type="ChEBI" id="CHEBI:61717"/>
    </cofactor>
    <text evidence="19 21">Binds 2 heme C groups per subunit.</text>
</comment>
<dbReference type="InterPro" id="IPR009056">
    <property type="entry name" value="Cyt_c-like_dom"/>
</dbReference>
<comment type="subunit">
    <text evidence="19">Component of the cbb3-type cytochrome c oxidase.</text>
</comment>
<evidence type="ECO:0000256" key="9">
    <source>
        <dbReference type="ARBA" id="ARBA00022692"/>
    </source>
</evidence>
<dbReference type="UniPathway" id="UPA00705"/>
<dbReference type="Pfam" id="PF13442">
    <property type="entry name" value="Cytochrome_CBB3"/>
    <property type="match status" value="2"/>
</dbReference>
<evidence type="ECO:0000313" key="25">
    <source>
        <dbReference type="Proteomes" id="UP000325255"/>
    </source>
</evidence>
<dbReference type="InterPro" id="IPR038414">
    <property type="entry name" value="CcoP_N_sf"/>
</dbReference>
<keyword evidence="5 19" id="KW-1003">Cell membrane</keyword>
<dbReference type="GO" id="GO:0005506">
    <property type="term" value="F:iron ion binding"/>
    <property type="evidence" value="ECO:0007669"/>
    <property type="project" value="InterPro"/>
</dbReference>
<keyword evidence="12 19" id="KW-0375">Hydrogen ion transport</keyword>
<keyword evidence="10 19" id="KW-0479">Metal-binding</keyword>
<feature type="binding site" description="covalent" evidence="21">
    <location>
        <position position="122"/>
    </location>
    <ligand>
        <name>heme c</name>
        <dbReference type="ChEBI" id="CHEBI:61717"/>
        <label>1</label>
    </ligand>
</feature>
<evidence type="ECO:0000256" key="14">
    <source>
        <dbReference type="ARBA" id="ARBA00022989"/>
    </source>
</evidence>
<dbReference type="SUPFAM" id="SSF46626">
    <property type="entry name" value="Cytochrome c"/>
    <property type="match status" value="2"/>
</dbReference>
<keyword evidence="7 19" id="KW-0349">Heme</keyword>
<dbReference type="InterPro" id="IPR036909">
    <property type="entry name" value="Cyt_c-like_dom_sf"/>
</dbReference>
<keyword evidence="16 19" id="KW-0408">Iron</keyword>
<dbReference type="InterPro" id="IPR050597">
    <property type="entry name" value="Cytochrome_c_Oxidase_Subunit"/>
</dbReference>
<name>A0A5M6J3F0_9PROT</name>
<evidence type="ECO:0000256" key="10">
    <source>
        <dbReference type="ARBA" id="ARBA00022723"/>
    </source>
</evidence>
<dbReference type="AlphaFoldDB" id="A0A5M6J3F0"/>
<dbReference type="PROSITE" id="PS51007">
    <property type="entry name" value="CYTC"/>
    <property type="match status" value="2"/>
</dbReference>
<protein>
    <recommendedName>
        <fullName evidence="19">Cbb3-type cytochrome c oxidase subunit</fullName>
    </recommendedName>
</protein>
<evidence type="ECO:0000256" key="11">
    <source>
        <dbReference type="ARBA" id="ARBA00022737"/>
    </source>
</evidence>
<organism evidence="24 25">
    <name type="scientific">Rhodovastum atsumiense</name>
    <dbReference type="NCBI Taxonomy" id="504468"/>
    <lineage>
        <taxon>Bacteria</taxon>
        <taxon>Pseudomonadati</taxon>
        <taxon>Pseudomonadota</taxon>
        <taxon>Alphaproteobacteria</taxon>
        <taxon>Acetobacterales</taxon>
        <taxon>Acetobacteraceae</taxon>
        <taxon>Rhodovastum</taxon>
    </lineage>
</organism>
<comment type="subcellular location">
    <subcellularLocation>
        <location evidence="1 19">Cell inner membrane</location>
    </subcellularLocation>
</comment>
<comment type="similarity">
    <text evidence="3 19">Belongs to the CcoP / FixP family.</text>
</comment>
<feature type="transmembrane region" description="Helical" evidence="22">
    <location>
        <begin position="33"/>
        <end position="52"/>
    </location>
</feature>
<dbReference type="RefSeq" id="WP_150038593.1">
    <property type="nucleotide sequence ID" value="NZ_OW485601.1"/>
</dbReference>
<keyword evidence="13 19" id="KW-0249">Electron transport</keyword>
<feature type="binding site" description="covalent" evidence="21">
    <location>
        <position position="219"/>
    </location>
    <ligand>
        <name>heme c</name>
        <dbReference type="ChEBI" id="CHEBI:61717"/>
        <label>2</label>
    </ligand>
</feature>
<dbReference type="GO" id="GO:0020037">
    <property type="term" value="F:heme binding"/>
    <property type="evidence" value="ECO:0007669"/>
    <property type="project" value="InterPro"/>
</dbReference>
<dbReference type="InterPro" id="IPR032858">
    <property type="entry name" value="CcoP_N"/>
</dbReference>
<evidence type="ECO:0000256" key="18">
    <source>
        <dbReference type="ARBA" id="ARBA00023136"/>
    </source>
</evidence>
<keyword evidence="8 19" id="KW-0679">Respiratory chain</keyword>
<feature type="domain" description="Cytochrome c" evidence="23">
    <location>
        <begin position="109"/>
        <end position="196"/>
    </location>
</feature>
<sequence>MPTKIEKDALTGRETTGHEWDGLKELNTPLPKWWLYTFFVCCIVAFIMFALLPSIPYGPGYFRGLLGASSRDRVAEDVAAMTEQRAVFMDKIRSLPIEQVKNDPQLLAVATTAGRITFATNCQPCHGAGGEGQVGYPSLADDTWLWGGKLADIQQTITHGIRSGDENARNSVMPAFGSMLKPDQIGAIADFVASEFFGAGEGGEIAKGKALYAENCAVCHGANGEGSRMMGAPPLKSAVHLFAGTREAVVAQVTSPKMGVMPNWNTRLDEATIKSVAIYVHALGGGE</sequence>
<dbReference type="GO" id="GO:0016491">
    <property type="term" value="F:oxidoreductase activity"/>
    <property type="evidence" value="ECO:0007669"/>
    <property type="project" value="UniProtKB-KW"/>
</dbReference>
<dbReference type="Pfam" id="PF14715">
    <property type="entry name" value="FixP_N"/>
    <property type="match status" value="1"/>
</dbReference>
<evidence type="ECO:0000256" key="5">
    <source>
        <dbReference type="ARBA" id="ARBA00022475"/>
    </source>
</evidence>
<keyword evidence="6 19" id="KW-0997">Cell inner membrane</keyword>
<feature type="binding site" description="covalent" evidence="21">
    <location>
        <position position="216"/>
    </location>
    <ligand>
        <name>heme c</name>
        <dbReference type="ChEBI" id="CHEBI:61717"/>
        <label>2</label>
    </ligand>
</feature>
<reference evidence="24 25" key="1">
    <citation type="submission" date="2019-09" db="EMBL/GenBank/DDBJ databases">
        <title>Genome sequence of Rhodovastum atsumiense, a diverse member of the Acetobacteraceae family of non-sulfur purple photosynthetic bacteria.</title>
        <authorList>
            <person name="Meyer T."/>
            <person name="Kyndt J."/>
        </authorList>
    </citation>
    <scope>NUCLEOTIDE SEQUENCE [LARGE SCALE GENOMIC DNA]</scope>
    <source>
        <strain evidence="24 25">DSM 21279</strain>
    </source>
</reference>
<evidence type="ECO:0000256" key="17">
    <source>
        <dbReference type="ARBA" id="ARBA00023065"/>
    </source>
</evidence>
<keyword evidence="17 19" id="KW-0406">Ion transport</keyword>
<dbReference type="InterPro" id="IPR008168">
    <property type="entry name" value="Cyt_C_IC"/>
</dbReference>
<dbReference type="Gene3D" id="1.10.760.10">
    <property type="entry name" value="Cytochrome c-like domain"/>
    <property type="match status" value="2"/>
</dbReference>
<evidence type="ECO:0000256" key="21">
    <source>
        <dbReference type="PIRSR" id="PIRSR000006-2"/>
    </source>
</evidence>
<evidence type="ECO:0000256" key="19">
    <source>
        <dbReference type="PIRNR" id="PIRNR000006"/>
    </source>
</evidence>
<evidence type="ECO:0000256" key="1">
    <source>
        <dbReference type="ARBA" id="ARBA00004533"/>
    </source>
</evidence>
<comment type="function">
    <text evidence="19">C-type cytochrome. Part of the cbb3-type cytochrome c oxidase complex.</text>
</comment>
<gene>
    <name evidence="24" type="primary">ccoP</name>
    <name evidence="24" type="ORF">F1189_01085</name>
</gene>
<keyword evidence="18 19" id="KW-0472">Membrane</keyword>
<dbReference type="PRINTS" id="PR00605">
    <property type="entry name" value="CYTCHROMECIC"/>
</dbReference>
<dbReference type="EMBL" id="VWPK01000001">
    <property type="protein sequence ID" value="KAA5614749.1"/>
    <property type="molecule type" value="Genomic_DNA"/>
</dbReference>
<dbReference type="PANTHER" id="PTHR33751">
    <property type="entry name" value="CBB3-TYPE CYTOCHROME C OXIDASE SUBUNIT FIXP"/>
    <property type="match status" value="1"/>
</dbReference>
<comment type="caution">
    <text evidence="24">The sequence shown here is derived from an EMBL/GenBank/DDBJ whole genome shotgun (WGS) entry which is preliminary data.</text>
</comment>
<evidence type="ECO:0000313" key="24">
    <source>
        <dbReference type="EMBL" id="KAA5614749.1"/>
    </source>
</evidence>